<feature type="transmembrane region" description="Helical" evidence="2">
    <location>
        <begin position="261"/>
        <end position="280"/>
    </location>
</feature>
<feature type="transmembrane region" description="Helical" evidence="2">
    <location>
        <begin position="365"/>
        <end position="383"/>
    </location>
</feature>
<feature type="transmembrane region" description="Helical" evidence="2">
    <location>
        <begin position="426"/>
        <end position="449"/>
    </location>
</feature>
<dbReference type="AlphaFoldDB" id="A0A918RUC9"/>
<keyword evidence="2" id="KW-0812">Transmembrane</keyword>
<feature type="transmembrane region" description="Helical" evidence="2">
    <location>
        <begin position="331"/>
        <end position="353"/>
    </location>
</feature>
<feature type="transmembrane region" description="Helical" evidence="2">
    <location>
        <begin position="165"/>
        <end position="184"/>
    </location>
</feature>
<dbReference type="Proteomes" id="UP000623010">
    <property type="component" value="Unassembled WGS sequence"/>
</dbReference>
<dbReference type="PANTHER" id="PTHR23542:SF1">
    <property type="entry name" value="MAJOR FACILITATOR SUPERFAMILY (MFS) PROFILE DOMAIN-CONTAINING PROTEIN"/>
    <property type="match status" value="1"/>
</dbReference>
<dbReference type="Gene3D" id="1.20.1250.20">
    <property type="entry name" value="MFS general substrate transporter like domains"/>
    <property type="match status" value="1"/>
</dbReference>
<dbReference type="PANTHER" id="PTHR23542">
    <property type="match status" value="1"/>
</dbReference>
<feature type="region of interest" description="Disordered" evidence="1">
    <location>
        <begin position="1"/>
        <end position="60"/>
    </location>
</feature>
<protein>
    <recommendedName>
        <fullName evidence="5">Transporter</fullName>
    </recommendedName>
</protein>
<feature type="compositionally biased region" description="Basic residues" evidence="1">
    <location>
        <begin position="76"/>
        <end position="87"/>
    </location>
</feature>
<name>A0A918RUC9_9ACTN</name>
<evidence type="ECO:0000256" key="1">
    <source>
        <dbReference type="SAM" id="MobiDB-lite"/>
    </source>
</evidence>
<dbReference type="Pfam" id="PF07690">
    <property type="entry name" value="MFS_1"/>
    <property type="match status" value="1"/>
</dbReference>
<feature type="transmembrane region" description="Helical" evidence="2">
    <location>
        <begin position="133"/>
        <end position="153"/>
    </location>
</feature>
<dbReference type="InterPro" id="IPR036259">
    <property type="entry name" value="MFS_trans_sf"/>
</dbReference>
<reference evidence="3" key="2">
    <citation type="submission" date="2020-09" db="EMBL/GenBank/DDBJ databases">
        <authorList>
            <person name="Sun Q."/>
            <person name="Ohkuma M."/>
        </authorList>
    </citation>
    <scope>NUCLEOTIDE SEQUENCE</scope>
    <source>
        <strain evidence="3">JCM 5016</strain>
    </source>
</reference>
<keyword evidence="2" id="KW-0472">Membrane</keyword>
<keyword evidence="4" id="KW-1185">Reference proteome</keyword>
<feature type="transmembrane region" description="Helical" evidence="2">
    <location>
        <begin position="301"/>
        <end position="325"/>
    </location>
</feature>
<evidence type="ECO:0000313" key="4">
    <source>
        <dbReference type="Proteomes" id="UP000623010"/>
    </source>
</evidence>
<sequence>MPQPTPRPGVPPTPRPSVPPPPDPDVSPASRPTTRSTPHPGIPSITRPPNQPTPQPAPPLLTVTADTLVAVDFTPRARRRPATRRRTPGPYRRLFTLPGTRAFATGNLLARLPMGMFGVSAVMMIAGTRGSYALAGAVTATGLAATAVTAPWVARLVDRHGQARVAVPATVCAALGSLALVLCVRRGAPDWTLFAAHAATATTPNIGGMARARWNHLLREDPAALHTANAFEQAADEACFLLGPVLAAFLCGTFFPEAGTLTGAVLLVAGMLLFCAQRATEPPPARRTAAGRGPVRAPGMPALLAVCAALGTGFGATEVVTVAFADAHGHRATAGVVLGLQAAGSCVAGLVYGAARPGGAAGRRLTWCLAALAGLLALPLLAARLTGSVLAVGAGLLAVGTAIAPTMVTLMTLVQRRCPPGRLTEGMTLAVTGLLTGVACGSAAGGWVVEHVSAAAGYGLPVTAAVLALALSRLSGPPNAGGTSRAPH</sequence>
<dbReference type="InterPro" id="IPR011701">
    <property type="entry name" value="MFS"/>
</dbReference>
<evidence type="ECO:0000313" key="3">
    <source>
        <dbReference type="EMBL" id="GHA10438.1"/>
    </source>
</evidence>
<feature type="transmembrane region" description="Helical" evidence="2">
    <location>
        <begin position="389"/>
        <end position="414"/>
    </location>
</feature>
<feature type="compositionally biased region" description="Pro residues" evidence="1">
    <location>
        <begin position="1"/>
        <end position="25"/>
    </location>
</feature>
<feature type="region of interest" description="Disordered" evidence="1">
    <location>
        <begin position="72"/>
        <end position="92"/>
    </location>
</feature>
<dbReference type="SUPFAM" id="SSF103473">
    <property type="entry name" value="MFS general substrate transporter"/>
    <property type="match status" value="1"/>
</dbReference>
<gene>
    <name evidence="3" type="ORF">GCM10010389_56900</name>
</gene>
<dbReference type="EMBL" id="BMWH01000031">
    <property type="protein sequence ID" value="GHA10438.1"/>
    <property type="molecule type" value="Genomic_DNA"/>
</dbReference>
<accession>A0A918RUC9</accession>
<dbReference type="GO" id="GO:0022857">
    <property type="term" value="F:transmembrane transporter activity"/>
    <property type="evidence" value="ECO:0007669"/>
    <property type="project" value="InterPro"/>
</dbReference>
<feature type="transmembrane region" description="Helical" evidence="2">
    <location>
        <begin position="455"/>
        <end position="475"/>
    </location>
</feature>
<evidence type="ECO:0008006" key="5">
    <source>
        <dbReference type="Google" id="ProtNLM"/>
    </source>
</evidence>
<proteinExistence type="predicted"/>
<feature type="compositionally biased region" description="Pro residues" evidence="1">
    <location>
        <begin position="49"/>
        <end position="59"/>
    </location>
</feature>
<organism evidence="3 4">
    <name type="scientific">Streptomyces echinoruber</name>
    <dbReference type="NCBI Taxonomy" id="68898"/>
    <lineage>
        <taxon>Bacteria</taxon>
        <taxon>Bacillati</taxon>
        <taxon>Actinomycetota</taxon>
        <taxon>Actinomycetes</taxon>
        <taxon>Kitasatosporales</taxon>
        <taxon>Streptomycetaceae</taxon>
        <taxon>Streptomyces</taxon>
    </lineage>
</organism>
<dbReference type="RefSeq" id="WP_190060353.1">
    <property type="nucleotide sequence ID" value="NZ_BMWH01000031.1"/>
</dbReference>
<keyword evidence="2" id="KW-1133">Transmembrane helix</keyword>
<evidence type="ECO:0000256" key="2">
    <source>
        <dbReference type="SAM" id="Phobius"/>
    </source>
</evidence>
<feature type="transmembrane region" description="Helical" evidence="2">
    <location>
        <begin position="108"/>
        <end position="126"/>
    </location>
</feature>
<comment type="caution">
    <text evidence="3">The sequence shown here is derived from an EMBL/GenBank/DDBJ whole genome shotgun (WGS) entry which is preliminary data.</text>
</comment>
<reference evidence="3" key="1">
    <citation type="journal article" date="2014" name="Int. J. Syst. Evol. Microbiol.">
        <title>Complete genome sequence of Corynebacterium casei LMG S-19264T (=DSM 44701T), isolated from a smear-ripened cheese.</title>
        <authorList>
            <consortium name="US DOE Joint Genome Institute (JGI-PGF)"/>
            <person name="Walter F."/>
            <person name="Albersmeier A."/>
            <person name="Kalinowski J."/>
            <person name="Ruckert C."/>
        </authorList>
    </citation>
    <scope>NUCLEOTIDE SEQUENCE</scope>
    <source>
        <strain evidence="3">JCM 5016</strain>
    </source>
</reference>